<name>A0A5J4KV17_9CHLR</name>
<sequence length="137" mass="15103">MDHGAGQLLLGHVDWSAKHIRYLGQRAHVVYDWDSLNLNKEPVLVAHAAMTFTYIPFLPDVADSPTREESLAFIADYEVARGSAFSAAERQTLGAAMTSTMAYGARCEHSLAPTERNYPAGSRRAILAHYKNGFLHA</sequence>
<organism evidence="1 2">
    <name type="scientific">Dictyobacter vulcani</name>
    <dbReference type="NCBI Taxonomy" id="2607529"/>
    <lineage>
        <taxon>Bacteria</taxon>
        <taxon>Bacillati</taxon>
        <taxon>Chloroflexota</taxon>
        <taxon>Ktedonobacteria</taxon>
        <taxon>Ktedonobacterales</taxon>
        <taxon>Dictyobacteraceae</taxon>
        <taxon>Dictyobacter</taxon>
    </lineage>
</organism>
<dbReference type="Proteomes" id="UP000326912">
    <property type="component" value="Unassembled WGS sequence"/>
</dbReference>
<dbReference type="EMBL" id="BKZW01000004">
    <property type="protein sequence ID" value="GER91795.1"/>
    <property type="molecule type" value="Genomic_DNA"/>
</dbReference>
<evidence type="ECO:0000313" key="1">
    <source>
        <dbReference type="EMBL" id="GER91795.1"/>
    </source>
</evidence>
<evidence type="ECO:0000313" key="2">
    <source>
        <dbReference type="Proteomes" id="UP000326912"/>
    </source>
</evidence>
<protein>
    <recommendedName>
        <fullName evidence="3">Aminoglycoside phosphotransferase domain-containing protein</fullName>
    </recommendedName>
</protein>
<gene>
    <name evidence="1" type="ORF">KDW_59570</name>
</gene>
<evidence type="ECO:0008006" key="3">
    <source>
        <dbReference type="Google" id="ProtNLM"/>
    </source>
</evidence>
<accession>A0A5J4KV17</accession>
<reference evidence="1 2" key="1">
    <citation type="submission" date="2019-10" db="EMBL/GenBank/DDBJ databases">
        <title>Dictyobacter vulcani sp. nov., within the class Ktedonobacteria, isolated from soil of volcanic Mt. Zao.</title>
        <authorList>
            <person name="Zheng Y."/>
            <person name="Wang C.M."/>
            <person name="Sakai Y."/>
            <person name="Abe K."/>
            <person name="Yokota A."/>
            <person name="Yabe S."/>
        </authorList>
    </citation>
    <scope>NUCLEOTIDE SEQUENCE [LARGE SCALE GENOMIC DNA]</scope>
    <source>
        <strain evidence="1 2">W12</strain>
    </source>
</reference>
<proteinExistence type="predicted"/>
<comment type="caution">
    <text evidence="1">The sequence shown here is derived from an EMBL/GenBank/DDBJ whole genome shotgun (WGS) entry which is preliminary data.</text>
</comment>
<dbReference type="AlphaFoldDB" id="A0A5J4KV17"/>
<keyword evidence="2" id="KW-1185">Reference proteome</keyword>